<dbReference type="EMBL" id="JAHRHY010000002">
    <property type="protein sequence ID" value="KAG9072222.1"/>
    <property type="molecule type" value="Genomic_DNA"/>
</dbReference>
<dbReference type="Proteomes" id="UP000707451">
    <property type="component" value="Unassembled WGS sequence"/>
</dbReference>
<dbReference type="OrthoDB" id="2434183at2759"/>
<accession>A0A9P8BZS4</accession>
<name>A0A9P8BZS4_9FUNG</name>
<gene>
    <name evidence="1" type="ORF">KI688_006446</name>
</gene>
<reference evidence="1" key="1">
    <citation type="submission" date="2021-06" db="EMBL/GenBank/DDBJ databases">
        <title>Genome Sequence of Mortierella hyaline Strain SCG-10, a Cold-Adapted, Nitrate-Reducing Fungus Isolated from Soil in Minnesota, USA.</title>
        <authorList>
            <person name="Aldossari N."/>
        </authorList>
    </citation>
    <scope>NUCLEOTIDE SEQUENCE</scope>
    <source>
        <strain evidence="1">SCG-10</strain>
    </source>
</reference>
<keyword evidence="2" id="KW-1185">Reference proteome</keyword>
<evidence type="ECO:0000313" key="1">
    <source>
        <dbReference type="EMBL" id="KAG9072222.1"/>
    </source>
</evidence>
<comment type="caution">
    <text evidence="1">The sequence shown here is derived from an EMBL/GenBank/DDBJ whole genome shotgun (WGS) entry which is preliminary data.</text>
</comment>
<dbReference type="AlphaFoldDB" id="A0A9P8BZS4"/>
<proteinExistence type="predicted"/>
<evidence type="ECO:0000313" key="2">
    <source>
        <dbReference type="Proteomes" id="UP000707451"/>
    </source>
</evidence>
<protein>
    <submittedName>
        <fullName evidence="1">Uncharacterized protein</fullName>
    </submittedName>
</protein>
<sequence>MWEAMKLRQALEGSDVEKALATVNSNTIQGKMDKEHEELSPLLESEDDYRFIRSSLYRLYQRYNVVMNKDEYMLPMDKICHLVLRYKGNELPGFISFTTFTKIYMETLPRWIDITKAHCKDQTIWGTVGYIYVIVSNAN</sequence>
<organism evidence="1 2">
    <name type="scientific">Linnemannia hyalina</name>
    <dbReference type="NCBI Taxonomy" id="64524"/>
    <lineage>
        <taxon>Eukaryota</taxon>
        <taxon>Fungi</taxon>
        <taxon>Fungi incertae sedis</taxon>
        <taxon>Mucoromycota</taxon>
        <taxon>Mortierellomycotina</taxon>
        <taxon>Mortierellomycetes</taxon>
        <taxon>Mortierellales</taxon>
        <taxon>Mortierellaceae</taxon>
        <taxon>Linnemannia</taxon>
    </lineage>
</organism>